<protein>
    <submittedName>
        <fullName evidence="2">Uncharacterized protein</fullName>
    </submittedName>
</protein>
<accession>A0A834BD73</accession>
<evidence type="ECO:0000313" key="2">
    <source>
        <dbReference type="EMBL" id="KAF6130902.1"/>
    </source>
</evidence>
<dbReference type="AlphaFoldDB" id="A0A834BD73"/>
<comment type="caution">
    <text evidence="2">The sequence shown here is derived from an EMBL/GenBank/DDBJ whole genome shotgun (WGS) entry which is preliminary data.</text>
</comment>
<feature type="region of interest" description="Disordered" evidence="1">
    <location>
        <begin position="1"/>
        <end position="66"/>
    </location>
</feature>
<proteinExistence type="predicted"/>
<sequence>MPGSLVWLPPHLRDTAPPTSLGPSHRRTRQGPSEQAGARLCGGPTLGQGEGPLRTKQEEKLGRRDESEYRWPLYSMGVRGADPCRSLILHVTFIFNPHWRTCLMIYREGEEGRERNIDVREISISCLSDAPQPGPNPQPRRVP</sequence>
<reference evidence="2 3" key="1">
    <citation type="journal article" date="2020" name="Nature">
        <title>Six reference-quality genomes reveal evolution of bat adaptations.</title>
        <authorList>
            <person name="Jebb D."/>
            <person name="Huang Z."/>
            <person name="Pippel M."/>
            <person name="Hughes G.M."/>
            <person name="Lavrichenko K."/>
            <person name="Devanna P."/>
            <person name="Winkler S."/>
            <person name="Jermiin L.S."/>
            <person name="Skirmuntt E.C."/>
            <person name="Katzourakis A."/>
            <person name="Burkitt-Gray L."/>
            <person name="Ray D.A."/>
            <person name="Sullivan K.A.M."/>
            <person name="Roscito J.G."/>
            <person name="Kirilenko B.M."/>
            <person name="Davalos L.M."/>
            <person name="Corthals A.P."/>
            <person name="Power M.L."/>
            <person name="Jones G."/>
            <person name="Ransome R.D."/>
            <person name="Dechmann D.K.N."/>
            <person name="Locatelli A.G."/>
            <person name="Puechmaille S.J."/>
            <person name="Fedrigo O."/>
            <person name="Jarvis E.D."/>
            <person name="Hiller M."/>
            <person name="Vernes S.C."/>
            <person name="Myers E.W."/>
            <person name="Teeling E.C."/>
        </authorList>
    </citation>
    <scope>NUCLEOTIDE SEQUENCE [LARGE SCALE GENOMIC DNA]</scope>
    <source>
        <strain evidence="2">Bat1K_MPI-CBG_1</strain>
    </source>
</reference>
<dbReference type="Proteomes" id="UP000664940">
    <property type="component" value="Unassembled WGS sequence"/>
</dbReference>
<feature type="compositionally biased region" description="Basic and acidic residues" evidence="1">
    <location>
        <begin position="53"/>
        <end position="66"/>
    </location>
</feature>
<evidence type="ECO:0000256" key="1">
    <source>
        <dbReference type="SAM" id="MobiDB-lite"/>
    </source>
</evidence>
<organism evidence="2 3">
    <name type="scientific">Phyllostomus discolor</name>
    <name type="common">pale spear-nosed bat</name>
    <dbReference type="NCBI Taxonomy" id="89673"/>
    <lineage>
        <taxon>Eukaryota</taxon>
        <taxon>Metazoa</taxon>
        <taxon>Chordata</taxon>
        <taxon>Craniata</taxon>
        <taxon>Vertebrata</taxon>
        <taxon>Euteleostomi</taxon>
        <taxon>Mammalia</taxon>
        <taxon>Eutheria</taxon>
        <taxon>Laurasiatheria</taxon>
        <taxon>Chiroptera</taxon>
        <taxon>Yangochiroptera</taxon>
        <taxon>Phyllostomidae</taxon>
        <taxon>Phyllostominae</taxon>
        <taxon>Phyllostomus</taxon>
    </lineage>
</organism>
<dbReference type="EMBL" id="JABVXQ010000001">
    <property type="protein sequence ID" value="KAF6130902.1"/>
    <property type="molecule type" value="Genomic_DNA"/>
</dbReference>
<name>A0A834BD73_9CHIR</name>
<gene>
    <name evidence="2" type="ORF">HJG60_007854</name>
</gene>
<evidence type="ECO:0000313" key="3">
    <source>
        <dbReference type="Proteomes" id="UP000664940"/>
    </source>
</evidence>